<dbReference type="PANTHER" id="PTHR24409:SF424">
    <property type="entry name" value="ZINC FINGER PROTEIN INDRA"/>
    <property type="match status" value="1"/>
</dbReference>
<dbReference type="OrthoDB" id="6077919at2759"/>
<dbReference type="PROSITE" id="PS00028">
    <property type="entry name" value="ZINC_FINGER_C2H2_1"/>
    <property type="match status" value="4"/>
</dbReference>
<dbReference type="PANTHER" id="PTHR24409">
    <property type="entry name" value="ZINC FINGER PROTEIN 142"/>
    <property type="match status" value="1"/>
</dbReference>
<feature type="domain" description="C2H2-type" evidence="6">
    <location>
        <begin position="11"/>
        <end position="41"/>
    </location>
</feature>
<gene>
    <name evidence="7" type="ORF">BO71DRAFT_427751</name>
</gene>
<accession>A0A319DHA7</accession>
<dbReference type="EMBL" id="KZ825833">
    <property type="protein sequence ID" value="PYH96845.1"/>
    <property type="molecule type" value="Genomic_DNA"/>
</dbReference>
<dbReference type="Pfam" id="PF13913">
    <property type="entry name" value="zf-C2HC_2"/>
    <property type="match status" value="2"/>
</dbReference>
<keyword evidence="3 5" id="KW-0863">Zinc-finger</keyword>
<evidence type="ECO:0000256" key="1">
    <source>
        <dbReference type="ARBA" id="ARBA00022723"/>
    </source>
</evidence>
<keyword evidence="8" id="KW-1185">Reference proteome</keyword>
<keyword evidence="1" id="KW-0479">Metal-binding</keyword>
<dbReference type="STRING" id="1448320.A0A319DHA7"/>
<keyword evidence="4" id="KW-0862">Zinc</keyword>
<evidence type="ECO:0000256" key="3">
    <source>
        <dbReference type="ARBA" id="ARBA00022771"/>
    </source>
</evidence>
<dbReference type="VEuPathDB" id="FungiDB:BO71DRAFT_427751"/>
<dbReference type="Proteomes" id="UP000247810">
    <property type="component" value="Unassembled WGS sequence"/>
</dbReference>
<organism evidence="7 8">
    <name type="scientific">Aspergillus ellipticus CBS 707.79</name>
    <dbReference type="NCBI Taxonomy" id="1448320"/>
    <lineage>
        <taxon>Eukaryota</taxon>
        <taxon>Fungi</taxon>
        <taxon>Dikarya</taxon>
        <taxon>Ascomycota</taxon>
        <taxon>Pezizomycotina</taxon>
        <taxon>Eurotiomycetes</taxon>
        <taxon>Eurotiomycetidae</taxon>
        <taxon>Eurotiales</taxon>
        <taxon>Aspergillaceae</taxon>
        <taxon>Aspergillus</taxon>
        <taxon>Aspergillus subgen. Circumdati</taxon>
    </lineage>
</organism>
<dbReference type="GO" id="GO:0008270">
    <property type="term" value="F:zinc ion binding"/>
    <property type="evidence" value="ECO:0007669"/>
    <property type="project" value="UniProtKB-KW"/>
</dbReference>
<evidence type="ECO:0000313" key="7">
    <source>
        <dbReference type="EMBL" id="PYH96845.1"/>
    </source>
</evidence>
<dbReference type="PROSITE" id="PS50157">
    <property type="entry name" value="ZINC_FINGER_C2H2_2"/>
    <property type="match status" value="3"/>
</dbReference>
<dbReference type="SUPFAM" id="SSF57667">
    <property type="entry name" value="beta-beta-alpha zinc fingers"/>
    <property type="match status" value="3"/>
</dbReference>
<reference evidence="7 8" key="1">
    <citation type="submission" date="2018-02" db="EMBL/GenBank/DDBJ databases">
        <title>The genomes of Aspergillus section Nigri reveals drivers in fungal speciation.</title>
        <authorList>
            <consortium name="DOE Joint Genome Institute"/>
            <person name="Vesth T.C."/>
            <person name="Nybo J."/>
            <person name="Theobald S."/>
            <person name="Brandl J."/>
            <person name="Frisvad J.C."/>
            <person name="Nielsen K.F."/>
            <person name="Lyhne E.K."/>
            <person name="Kogle M.E."/>
            <person name="Kuo A."/>
            <person name="Riley R."/>
            <person name="Clum A."/>
            <person name="Nolan M."/>
            <person name="Lipzen A."/>
            <person name="Salamov A."/>
            <person name="Henrissat B."/>
            <person name="Wiebenga A."/>
            <person name="De vries R.P."/>
            <person name="Grigoriev I.V."/>
            <person name="Mortensen U.H."/>
            <person name="Andersen M.R."/>
            <person name="Baker S.E."/>
        </authorList>
    </citation>
    <scope>NUCLEOTIDE SEQUENCE [LARGE SCALE GENOMIC DNA]</scope>
    <source>
        <strain evidence="7 8">CBS 707.79</strain>
    </source>
</reference>
<evidence type="ECO:0000313" key="8">
    <source>
        <dbReference type="Proteomes" id="UP000247810"/>
    </source>
</evidence>
<keyword evidence="2" id="KW-0677">Repeat</keyword>
<dbReference type="Gene3D" id="3.30.160.60">
    <property type="entry name" value="Classic Zinc Finger"/>
    <property type="match status" value="4"/>
</dbReference>
<dbReference type="AlphaFoldDB" id="A0A319DHA7"/>
<sequence length="310" mass="36099">MNSKNHWAPTFECETCDEEFYYERDAEEHMRDYGHHARTVPCETCQMMFRTQESANQHMSARGHWAPTIPCEMCDRMFHSVRAAEQHMDALGHWAPSVPCETCSRMFYTEGEAEQHMRKKNHFKNYCSSCDRHFQNENNLRMHLNSNIHRGQNIVCPFCRRGFTAASGLSHHLETGSCPQASNLNRETIYKIIEKRDKQGTITNKLLEWHSSNDSHYSVTDYAFNGDCWECYVCHRGFNTRTALNSHLNSPVHKQKLYRCPNSKQKCGKQFITLAALFGHLESESCAFMRFEKVQQQIKGVFNSSRSIAF</sequence>
<protein>
    <submittedName>
        <fullName evidence="7">Zinc finger protein</fullName>
    </submittedName>
</protein>
<evidence type="ECO:0000256" key="5">
    <source>
        <dbReference type="PROSITE-ProRule" id="PRU00042"/>
    </source>
</evidence>
<dbReference type="InterPro" id="IPR036236">
    <property type="entry name" value="Znf_C2H2_sf"/>
</dbReference>
<evidence type="ECO:0000256" key="4">
    <source>
        <dbReference type="ARBA" id="ARBA00022833"/>
    </source>
</evidence>
<dbReference type="Pfam" id="PF12874">
    <property type="entry name" value="zf-met"/>
    <property type="match status" value="2"/>
</dbReference>
<feature type="domain" description="C2H2-type" evidence="6">
    <location>
        <begin position="125"/>
        <end position="154"/>
    </location>
</feature>
<dbReference type="InterPro" id="IPR022755">
    <property type="entry name" value="Znf_C2H2_jaz"/>
</dbReference>
<evidence type="ECO:0000259" key="6">
    <source>
        <dbReference type="PROSITE" id="PS50157"/>
    </source>
</evidence>
<dbReference type="InterPro" id="IPR013087">
    <property type="entry name" value="Znf_C2H2_type"/>
</dbReference>
<dbReference type="Pfam" id="PF12171">
    <property type="entry name" value="zf-C2H2_jaz"/>
    <property type="match status" value="1"/>
</dbReference>
<dbReference type="GO" id="GO:0005634">
    <property type="term" value="C:nucleus"/>
    <property type="evidence" value="ECO:0007669"/>
    <property type="project" value="TreeGrafter"/>
</dbReference>
<evidence type="ECO:0000256" key="2">
    <source>
        <dbReference type="ARBA" id="ARBA00022737"/>
    </source>
</evidence>
<feature type="domain" description="C2H2-type" evidence="6">
    <location>
        <begin position="229"/>
        <end position="253"/>
    </location>
</feature>
<proteinExistence type="predicted"/>
<dbReference type="GO" id="GO:0000981">
    <property type="term" value="F:DNA-binding transcription factor activity, RNA polymerase II-specific"/>
    <property type="evidence" value="ECO:0007669"/>
    <property type="project" value="TreeGrafter"/>
</dbReference>
<dbReference type="SMART" id="SM00355">
    <property type="entry name" value="ZnF_C2H2"/>
    <property type="match status" value="7"/>
</dbReference>
<name>A0A319DHA7_9EURO</name>
<dbReference type="GO" id="GO:0000977">
    <property type="term" value="F:RNA polymerase II transcription regulatory region sequence-specific DNA binding"/>
    <property type="evidence" value="ECO:0007669"/>
    <property type="project" value="TreeGrafter"/>
</dbReference>